<dbReference type="AlphaFoldDB" id="A0A1H7RED2"/>
<dbReference type="CDD" id="cd01948">
    <property type="entry name" value="EAL"/>
    <property type="match status" value="1"/>
</dbReference>
<dbReference type="PROSITE" id="PS50887">
    <property type="entry name" value="GGDEF"/>
    <property type="match status" value="1"/>
</dbReference>
<evidence type="ECO:0000313" key="4">
    <source>
        <dbReference type="EMBL" id="SEL58543.1"/>
    </source>
</evidence>
<dbReference type="Pfam" id="PF00563">
    <property type="entry name" value="EAL"/>
    <property type="match status" value="1"/>
</dbReference>
<dbReference type="SUPFAM" id="SSF55073">
    <property type="entry name" value="Nucleotide cyclase"/>
    <property type="match status" value="1"/>
</dbReference>
<dbReference type="PROSITE" id="PS50883">
    <property type="entry name" value="EAL"/>
    <property type="match status" value="1"/>
</dbReference>
<accession>A0A1H7RED2</accession>
<dbReference type="InterPro" id="IPR035919">
    <property type="entry name" value="EAL_sf"/>
</dbReference>
<dbReference type="RefSeq" id="WP_158088364.1">
    <property type="nucleotide sequence ID" value="NZ_FOBI01000014.1"/>
</dbReference>
<dbReference type="PANTHER" id="PTHR33121:SF70">
    <property type="entry name" value="SIGNALING PROTEIN YKOW"/>
    <property type="match status" value="1"/>
</dbReference>
<dbReference type="InterPro" id="IPR029787">
    <property type="entry name" value="Nucleotide_cyclase"/>
</dbReference>
<feature type="transmembrane region" description="Helical" evidence="1">
    <location>
        <begin position="68"/>
        <end position="85"/>
    </location>
</feature>
<dbReference type="SUPFAM" id="SSF141868">
    <property type="entry name" value="EAL domain-like"/>
    <property type="match status" value="1"/>
</dbReference>
<proteinExistence type="predicted"/>
<evidence type="ECO:0000313" key="5">
    <source>
        <dbReference type="Proteomes" id="UP000199297"/>
    </source>
</evidence>
<keyword evidence="1" id="KW-0472">Membrane</keyword>
<dbReference type="Proteomes" id="UP000199297">
    <property type="component" value="Unassembled WGS sequence"/>
</dbReference>
<feature type="transmembrane region" description="Helical" evidence="1">
    <location>
        <begin position="127"/>
        <end position="147"/>
    </location>
</feature>
<dbReference type="EMBL" id="FOBI01000014">
    <property type="protein sequence ID" value="SEL58543.1"/>
    <property type="molecule type" value="Genomic_DNA"/>
</dbReference>
<feature type="domain" description="GGDEF" evidence="3">
    <location>
        <begin position="280"/>
        <end position="428"/>
    </location>
</feature>
<sequence length="699" mass="77925">MVTNQAVRLSLCFWVTISVSSYFMAFPALAMSTPFSFIELTIAFILGLSLPVLLIVVVGQSTVIYRQYLPLLLTLSLLSLLYVVSRESTEYLPLSLLLSVIFLQTSCYWSLQLLCQAQTVVTKVQQWIKNTSFILLLVLFACLLYTSIVPLNIAWLIFVVLQLVLMMFYVWKTATTHEKIKISGNILLVAHLLLAISVYVSLLAKGSIYWLVIVAVLSYTLLIAAACRQVVNTRAQTRQSVKALSSVINEPLGVDPATNLPHYQYALSYFQQCINRQSSAQYAVIVFKPINFQQLNAELGHHNSDMLLLQLAYSLQKSLVTQKRLLNFANTEPAVRMARLQGLHFLVVMDLQGNKHSHELVVEQFCQELARAVPGPMSFQSFSLVFKLAFGVAYVDQGNSNASEIIAFAEDALLQADSQQQQVNFFNQELAAYSQQQLLKVTQLKAAIAQQSLYWCLQPQIELKAKQLSGFELQLFWQQDKNNTLGFAEIMALAAYSGDVFTLSRQMVTQAFDSLRQLQDLDCALPVAIKLTAESLLEPVLIDYIEQTAERYQLDCRLLAVEVNEAILLMSSPQAKAAIDQLKSLGVQIIIDDFSGSHQALRYIRRLAINGIKIDCSTLSQAVAGAPDKAIINALITLTRKMTIPLVGSNINSLAAEQTFISMGGEYAQGQHYGAGITSKNLPRWLAAWQAQYPNELND</sequence>
<feature type="transmembrane region" description="Helical" evidence="1">
    <location>
        <begin position="91"/>
        <end position="115"/>
    </location>
</feature>
<dbReference type="InterPro" id="IPR043128">
    <property type="entry name" value="Rev_trsase/Diguanyl_cyclase"/>
</dbReference>
<keyword evidence="5" id="KW-1185">Reference proteome</keyword>
<reference evidence="5" key="1">
    <citation type="submission" date="2016-10" db="EMBL/GenBank/DDBJ databases">
        <authorList>
            <person name="Varghese N."/>
            <person name="Submissions S."/>
        </authorList>
    </citation>
    <scope>NUCLEOTIDE SEQUENCE [LARGE SCALE GENOMIC DNA]</scope>
    <source>
        <strain evidence="5">CGMCC 1.9127</strain>
    </source>
</reference>
<dbReference type="GO" id="GO:0071111">
    <property type="term" value="F:cyclic-guanylate-specific phosphodiesterase activity"/>
    <property type="evidence" value="ECO:0007669"/>
    <property type="project" value="InterPro"/>
</dbReference>
<feature type="domain" description="EAL" evidence="2">
    <location>
        <begin position="437"/>
        <end position="690"/>
    </location>
</feature>
<organism evidence="4 5">
    <name type="scientific">Colwellia chukchiensis</name>
    <dbReference type="NCBI Taxonomy" id="641665"/>
    <lineage>
        <taxon>Bacteria</taxon>
        <taxon>Pseudomonadati</taxon>
        <taxon>Pseudomonadota</taxon>
        <taxon>Gammaproteobacteria</taxon>
        <taxon>Alteromonadales</taxon>
        <taxon>Colwelliaceae</taxon>
        <taxon>Colwellia</taxon>
    </lineage>
</organism>
<feature type="transmembrane region" description="Helical" evidence="1">
    <location>
        <begin position="208"/>
        <end position="231"/>
    </location>
</feature>
<evidence type="ECO:0000256" key="1">
    <source>
        <dbReference type="SAM" id="Phobius"/>
    </source>
</evidence>
<evidence type="ECO:0000259" key="2">
    <source>
        <dbReference type="PROSITE" id="PS50883"/>
    </source>
</evidence>
<feature type="transmembrane region" description="Helical" evidence="1">
    <location>
        <begin position="183"/>
        <end position="202"/>
    </location>
</feature>
<keyword evidence="1" id="KW-0812">Transmembrane</keyword>
<protein>
    <submittedName>
        <fullName evidence="4">EAL domain, c-di-GMP-specific phosphodiesterase class I (Or its enzymatically inactive variant)</fullName>
    </submittedName>
</protein>
<name>A0A1H7RED2_9GAMM</name>
<dbReference type="PANTHER" id="PTHR33121">
    <property type="entry name" value="CYCLIC DI-GMP PHOSPHODIESTERASE PDEF"/>
    <property type="match status" value="1"/>
</dbReference>
<feature type="transmembrane region" description="Helical" evidence="1">
    <location>
        <begin position="153"/>
        <end position="171"/>
    </location>
</feature>
<feature type="transmembrane region" description="Helical" evidence="1">
    <location>
        <begin position="12"/>
        <end position="31"/>
    </location>
</feature>
<dbReference type="InterPro" id="IPR050706">
    <property type="entry name" value="Cyclic-di-GMP_PDE-like"/>
</dbReference>
<dbReference type="Pfam" id="PF00990">
    <property type="entry name" value="GGDEF"/>
    <property type="match status" value="1"/>
</dbReference>
<dbReference type="STRING" id="641665.GCA_002104455_01293"/>
<dbReference type="Gene3D" id="3.30.70.270">
    <property type="match status" value="1"/>
</dbReference>
<keyword evidence="1" id="KW-1133">Transmembrane helix</keyword>
<evidence type="ECO:0000259" key="3">
    <source>
        <dbReference type="PROSITE" id="PS50887"/>
    </source>
</evidence>
<feature type="transmembrane region" description="Helical" evidence="1">
    <location>
        <begin position="37"/>
        <end position="56"/>
    </location>
</feature>
<gene>
    <name evidence="4" type="ORF">SAMN05216262_11469</name>
</gene>
<dbReference type="InterPro" id="IPR001633">
    <property type="entry name" value="EAL_dom"/>
</dbReference>
<dbReference type="Gene3D" id="3.20.20.450">
    <property type="entry name" value="EAL domain"/>
    <property type="match status" value="1"/>
</dbReference>
<dbReference type="SMART" id="SM00052">
    <property type="entry name" value="EAL"/>
    <property type="match status" value="1"/>
</dbReference>
<dbReference type="OrthoDB" id="6219933at2"/>
<dbReference type="InterPro" id="IPR000160">
    <property type="entry name" value="GGDEF_dom"/>
</dbReference>